<evidence type="ECO:0000313" key="5">
    <source>
        <dbReference type="Proteomes" id="UP000306602"/>
    </source>
</evidence>
<accession>A0A4S4NA38</accession>
<dbReference type="AlphaFoldDB" id="A0A4S4NA38"/>
<dbReference type="PANTHER" id="PTHR30629">
    <property type="entry name" value="PROPHAGE INTEGRASE"/>
    <property type="match status" value="1"/>
</dbReference>
<dbReference type="InterPro" id="IPR050808">
    <property type="entry name" value="Phage_Integrase"/>
</dbReference>
<dbReference type="InterPro" id="IPR025166">
    <property type="entry name" value="Integrase_DNA_bind_dom"/>
</dbReference>
<gene>
    <name evidence="4" type="ORF">E4Z66_13925</name>
</gene>
<keyword evidence="5" id="KW-1185">Reference proteome</keyword>
<evidence type="ECO:0000259" key="3">
    <source>
        <dbReference type="Pfam" id="PF13356"/>
    </source>
</evidence>
<evidence type="ECO:0000256" key="2">
    <source>
        <dbReference type="ARBA" id="ARBA00022908"/>
    </source>
</evidence>
<reference evidence="4 5" key="1">
    <citation type="submission" date="2019-04" db="EMBL/GenBank/DDBJ databases">
        <title>Shimia ponticola sp. nov., isolated from seawater.</title>
        <authorList>
            <person name="Kim Y.-O."/>
            <person name="Yoon J.-H."/>
        </authorList>
    </citation>
    <scope>NUCLEOTIDE SEQUENCE [LARGE SCALE GENOMIC DNA]</scope>
    <source>
        <strain evidence="4 5">MYP11</strain>
    </source>
</reference>
<evidence type="ECO:0000313" key="4">
    <source>
        <dbReference type="EMBL" id="THH36146.1"/>
    </source>
</evidence>
<comment type="similarity">
    <text evidence="1">Belongs to the 'phage' integrase family.</text>
</comment>
<dbReference type="Proteomes" id="UP000306602">
    <property type="component" value="Unassembled WGS sequence"/>
</dbReference>
<organism evidence="4 5">
    <name type="scientific">Aliishimia ponticola</name>
    <dbReference type="NCBI Taxonomy" id="2499833"/>
    <lineage>
        <taxon>Bacteria</taxon>
        <taxon>Pseudomonadati</taxon>
        <taxon>Pseudomonadota</taxon>
        <taxon>Alphaproteobacteria</taxon>
        <taxon>Rhodobacterales</taxon>
        <taxon>Paracoccaceae</taxon>
        <taxon>Aliishimia</taxon>
    </lineage>
</organism>
<comment type="caution">
    <text evidence="4">The sequence shown here is derived from an EMBL/GenBank/DDBJ whole genome shotgun (WGS) entry which is preliminary data.</text>
</comment>
<dbReference type="InterPro" id="IPR038488">
    <property type="entry name" value="Integrase_DNA-bd_sf"/>
</dbReference>
<dbReference type="EMBL" id="SRKY01000003">
    <property type="protein sequence ID" value="THH36146.1"/>
    <property type="molecule type" value="Genomic_DNA"/>
</dbReference>
<dbReference type="Gene3D" id="3.30.160.390">
    <property type="entry name" value="Integrase, DNA-binding domain"/>
    <property type="match status" value="1"/>
</dbReference>
<dbReference type="GO" id="GO:0015074">
    <property type="term" value="P:DNA integration"/>
    <property type="evidence" value="ECO:0007669"/>
    <property type="project" value="UniProtKB-KW"/>
</dbReference>
<sequence length="158" mass="17384">MIKPTKTGLLCFRLSDGGFPRPAKCPHFGGRIGGMVGLVDFRMHPIPLSDAKLRNLKPKEKTYKVSDSGGLYVEVTKTGSLLWRLKYRFEGREKRLSFEAYPAVSLADARNAREGAMVKGRTASGKGTGQRRRAEAERILLVQSSHASLSTHGWQGPA</sequence>
<protein>
    <submittedName>
        <fullName evidence="4">DUF4102 domain-containing protein</fullName>
    </submittedName>
</protein>
<dbReference type="PANTHER" id="PTHR30629:SF9">
    <property type="entry name" value="PROTEIN INTB-RELATED"/>
    <property type="match status" value="1"/>
</dbReference>
<feature type="domain" description="Integrase DNA-binding" evidence="3">
    <location>
        <begin position="48"/>
        <end position="117"/>
    </location>
</feature>
<proteinExistence type="inferred from homology"/>
<dbReference type="Pfam" id="PF13356">
    <property type="entry name" value="Arm-DNA-bind_3"/>
    <property type="match status" value="1"/>
</dbReference>
<keyword evidence="2" id="KW-0229">DNA integration</keyword>
<dbReference type="OrthoDB" id="9795573at2"/>
<evidence type="ECO:0000256" key="1">
    <source>
        <dbReference type="ARBA" id="ARBA00008857"/>
    </source>
</evidence>
<name>A0A4S4NA38_9RHOB</name>